<dbReference type="InterPro" id="IPR008687">
    <property type="entry name" value="MobC"/>
</dbReference>
<gene>
    <name evidence="2" type="ORF">OQ287_15250</name>
</gene>
<keyword evidence="3" id="KW-1185">Reference proteome</keyword>
<reference evidence="2" key="1">
    <citation type="submission" date="2022-11" db="EMBL/GenBank/DDBJ databases">
        <title>Larsenimonas rhizosphaerae sp. nov., isolated from a tidal mudflat.</title>
        <authorList>
            <person name="Lee S.D."/>
            <person name="Kim I.S."/>
        </authorList>
    </citation>
    <scope>NUCLEOTIDE SEQUENCE</scope>
    <source>
        <strain evidence="2">GH2-1</strain>
    </source>
</reference>
<evidence type="ECO:0000313" key="3">
    <source>
        <dbReference type="Proteomes" id="UP001165678"/>
    </source>
</evidence>
<dbReference type="Proteomes" id="UP001165678">
    <property type="component" value="Unassembled WGS sequence"/>
</dbReference>
<comment type="caution">
    <text evidence="2">The sequence shown here is derived from an EMBL/GenBank/DDBJ whole genome shotgun (WGS) entry which is preliminary data.</text>
</comment>
<dbReference type="AlphaFoldDB" id="A0AA42CVG1"/>
<evidence type="ECO:0000313" key="2">
    <source>
        <dbReference type="EMBL" id="MCX2525592.1"/>
    </source>
</evidence>
<dbReference type="EMBL" id="JAPIVE010000008">
    <property type="protein sequence ID" value="MCX2525592.1"/>
    <property type="molecule type" value="Genomic_DNA"/>
</dbReference>
<organism evidence="2 3">
    <name type="scientific">Larsenimonas rhizosphaerae</name>
    <dbReference type="NCBI Taxonomy" id="2944682"/>
    <lineage>
        <taxon>Bacteria</taxon>
        <taxon>Pseudomonadati</taxon>
        <taxon>Pseudomonadota</taxon>
        <taxon>Gammaproteobacteria</taxon>
        <taxon>Oceanospirillales</taxon>
        <taxon>Halomonadaceae</taxon>
        <taxon>Larsenimonas</taxon>
    </lineage>
</organism>
<protein>
    <submittedName>
        <fullName evidence="2">MobC family plasmid mobilization relaxosome protein</fullName>
    </submittedName>
</protein>
<dbReference type="RefSeq" id="WP_265896980.1">
    <property type="nucleotide sequence ID" value="NZ_JAPIVE010000008.1"/>
</dbReference>
<dbReference type="Pfam" id="PF05713">
    <property type="entry name" value="MobC"/>
    <property type="match status" value="1"/>
</dbReference>
<name>A0AA42CVG1_9GAMM</name>
<accession>A0AA42CVG1</accession>
<evidence type="ECO:0000259" key="1">
    <source>
        <dbReference type="Pfam" id="PF05713"/>
    </source>
</evidence>
<proteinExistence type="predicted"/>
<sequence>MSDVKRDKVVKVRCTLEEYEALRARCPKARLAEWMREHCLTPEGTRRQPRKAPPSVDPALLRQLTGIGNNLNQIARRINSGQWSGLDRVHVISALSAIERELAALKDEHQ</sequence>
<feature type="domain" description="Bacterial mobilisation" evidence="1">
    <location>
        <begin position="61"/>
        <end position="103"/>
    </location>
</feature>